<gene>
    <name evidence="1" type="ORF">HPB50_014341</name>
</gene>
<proteinExistence type="predicted"/>
<evidence type="ECO:0000313" key="2">
    <source>
        <dbReference type="Proteomes" id="UP000821845"/>
    </source>
</evidence>
<keyword evidence="2" id="KW-1185">Reference proteome</keyword>
<sequence length="144" mass="15531">MQGSAFLSHLSAPRLFREHGGIAVLVYASWGRTCPLGNGDPKLGRPRSGGLRQQSSRRWSLTSLAQPDCGGKKSRKCDSPTTWISTASASVPVEVPWRTGSAECHREATKIIRVAVEPHGHHRRDSAIKSSFNSEGGSAGARDR</sequence>
<name>A0ACB7SGY3_HYAAI</name>
<dbReference type="Proteomes" id="UP000821845">
    <property type="component" value="Chromosome 4"/>
</dbReference>
<accession>A0ACB7SGY3</accession>
<organism evidence="1 2">
    <name type="scientific">Hyalomma asiaticum</name>
    <name type="common">Tick</name>
    <dbReference type="NCBI Taxonomy" id="266040"/>
    <lineage>
        <taxon>Eukaryota</taxon>
        <taxon>Metazoa</taxon>
        <taxon>Ecdysozoa</taxon>
        <taxon>Arthropoda</taxon>
        <taxon>Chelicerata</taxon>
        <taxon>Arachnida</taxon>
        <taxon>Acari</taxon>
        <taxon>Parasitiformes</taxon>
        <taxon>Ixodida</taxon>
        <taxon>Ixodoidea</taxon>
        <taxon>Ixodidae</taxon>
        <taxon>Hyalomminae</taxon>
        <taxon>Hyalomma</taxon>
    </lineage>
</organism>
<evidence type="ECO:0000313" key="1">
    <source>
        <dbReference type="EMBL" id="KAH6933327.1"/>
    </source>
</evidence>
<reference evidence="1" key="1">
    <citation type="submission" date="2020-05" db="EMBL/GenBank/DDBJ databases">
        <title>Large-scale comparative analyses of tick genomes elucidate their genetic diversity and vector capacities.</title>
        <authorList>
            <person name="Jia N."/>
            <person name="Wang J."/>
            <person name="Shi W."/>
            <person name="Du L."/>
            <person name="Sun Y."/>
            <person name="Zhan W."/>
            <person name="Jiang J."/>
            <person name="Wang Q."/>
            <person name="Zhang B."/>
            <person name="Ji P."/>
            <person name="Sakyi L.B."/>
            <person name="Cui X."/>
            <person name="Yuan T."/>
            <person name="Jiang B."/>
            <person name="Yang W."/>
            <person name="Lam T.T.-Y."/>
            <person name="Chang Q."/>
            <person name="Ding S."/>
            <person name="Wang X."/>
            <person name="Zhu J."/>
            <person name="Ruan X."/>
            <person name="Zhao L."/>
            <person name="Wei J."/>
            <person name="Que T."/>
            <person name="Du C."/>
            <person name="Cheng J."/>
            <person name="Dai P."/>
            <person name="Han X."/>
            <person name="Huang E."/>
            <person name="Gao Y."/>
            <person name="Liu J."/>
            <person name="Shao H."/>
            <person name="Ye R."/>
            <person name="Li L."/>
            <person name="Wei W."/>
            <person name="Wang X."/>
            <person name="Wang C."/>
            <person name="Yang T."/>
            <person name="Huo Q."/>
            <person name="Li W."/>
            <person name="Guo W."/>
            <person name="Chen H."/>
            <person name="Zhou L."/>
            <person name="Ni X."/>
            <person name="Tian J."/>
            <person name="Zhou Y."/>
            <person name="Sheng Y."/>
            <person name="Liu T."/>
            <person name="Pan Y."/>
            <person name="Xia L."/>
            <person name="Li J."/>
            <person name="Zhao F."/>
            <person name="Cao W."/>
        </authorList>
    </citation>
    <scope>NUCLEOTIDE SEQUENCE</scope>
    <source>
        <strain evidence="1">Hyas-2018</strain>
    </source>
</reference>
<protein>
    <submittedName>
        <fullName evidence="1">Uncharacterized protein</fullName>
    </submittedName>
</protein>
<dbReference type="EMBL" id="CM023484">
    <property type="protein sequence ID" value="KAH6933327.1"/>
    <property type="molecule type" value="Genomic_DNA"/>
</dbReference>
<comment type="caution">
    <text evidence="1">The sequence shown here is derived from an EMBL/GenBank/DDBJ whole genome shotgun (WGS) entry which is preliminary data.</text>
</comment>